<keyword evidence="2" id="KW-0238">DNA-binding</keyword>
<feature type="compositionally biased region" description="Polar residues" evidence="4">
    <location>
        <begin position="86"/>
        <end position="103"/>
    </location>
</feature>
<dbReference type="PROSITE" id="PS51294">
    <property type="entry name" value="HTH_MYB"/>
    <property type="match status" value="1"/>
</dbReference>
<dbReference type="GO" id="GO:0000976">
    <property type="term" value="F:transcription cis-regulatory region binding"/>
    <property type="evidence" value="ECO:0007669"/>
    <property type="project" value="TreeGrafter"/>
</dbReference>
<dbReference type="InterPro" id="IPR017930">
    <property type="entry name" value="Myb_dom"/>
</dbReference>
<feature type="region of interest" description="Disordered" evidence="4">
    <location>
        <begin position="1"/>
        <end position="105"/>
    </location>
</feature>
<dbReference type="AlphaFoldDB" id="A0AAV0AFG8"/>
<comment type="caution">
    <text evidence="7">The sequence shown here is derived from an EMBL/GenBank/DDBJ whole genome shotgun (WGS) entry which is preliminary data.</text>
</comment>
<evidence type="ECO:0000259" key="5">
    <source>
        <dbReference type="PROSITE" id="PS50090"/>
    </source>
</evidence>
<name>A0AAV0AFG8_PHAPC</name>
<accession>A0AAV0AFG8</accession>
<evidence type="ECO:0000256" key="2">
    <source>
        <dbReference type="ARBA" id="ARBA00023125"/>
    </source>
</evidence>
<keyword evidence="3" id="KW-0539">Nucleus</keyword>
<dbReference type="EMBL" id="CALTRL010000014">
    <property type="protein sequence ID" value="CAH7665916.1"/>
    <property type="molecule type" value="Genomic_DNA"/>
</dbReference>
<evidence type="ECO:0000259" key="6">
    <source>
        <dbReference type="PROSITE" id="PS51294"/>
    </source>
</evidence>
<dbReference type="Gene3D" id="1.10.10.60">
    <property type="entry name" value="Homeodomain-like"/>
    <property type="match status" value="1"/>
</dbReference>
<feature type="compositionally biased region" description="Polar residues" evidence="4">
    <location>
        <begin position="31"/>
        <end position="43"/>
    </location>
</feature>
<dbReference type="SMART" id="SM00717">
    <property type="entry name" value="SANT"/>
    <property type="match status" value="2"/>
</dbReference>
<proteinExistence type="predicted"/>
<dbReference type="Proteomes" id="UP001153365">
    <property type="component" value="Unassembled WGS sequence"/>
</dbReference>
<feature type="domain" description="Myb-like" evidence="5">
    <location>
        <begin position="305"/>
        <end position="373"/>
    </location>
</feature>
<feature type="domain" description="HTH myb-type" evidence="6">
    <location>
        <begin position="253"/>
        <end position="306"/>
    </location>
</feature>
<evidence type="ECO:0000313" key="8">
    <source>
        <dbReference type="Proteomes" id="UP001153365"/>
    </source>
</evidence>
<protein>
    <submittedName>
        <fullName evidence="7">Expressed protein</fullName>
    </submittedName>
</protein>
<comment type="subcellular location">
    <subcellularLocation>
        <location evidence="1">Nucleus</location>
    </subcellularLocation>
</comment>
<feature type="domain" description="Myb-like" evidence="5">
    <location>
        <begin position="253"/>
        <end position="302"/>
    </location>
</feature>
<feature type="compositionally biased region" description="Basic and acidic residues" evidence="4">
    <location>
        <begin position="487"/>
        <end position="497"/>
    </location>
</feature>
<dbReference type="GO" id="GO:0005634">
    <property type="term" value="C:nucleus"/>
    <property type="evidence" value="ECO:0007669"/>
    <property type="project" value="UniProtKB-SubCell"/>
</dbReference>
<dbReference type="InterPro" id="IPR009057">
    <property type="entry name" value="Homeodomain-like_sf"/>
</dbReference>
<dbReference type="InterPro" id="IPR051651">
    <property type="entry name" value="DMTF1_DNA-bind_reg"/>
</dbReference>
<keyword evidence="8" id="KW-1185">Reference proteome</keyword>
<dbReference type="GO" id="GO:0003700">
    <property type="term" value="F:DNA-binding transcription factor activity"/>
    <property type="evidence" value="ECO:0007669"/>
    <property type="project" value="TreeGrafter"/>
</dbReference>
<organism evidence="7 8">
    <name type="scientific">Phakopsora pachyrhizi</name>
    <name type="common">Asian soybean rust disease fungus</name>
    <dbReference type="NCBI Taxonomy" id="170000"/>
    <lineage>
        <taxon>Eukaryota</taxon>
        <taxon>Fungi</taxon>
        <taxon>Dikarya</taxon>
        <taxon>Basidiomycota</taxon>
        <taxon>Pucciniomycotina</taxon>
        <taxon>Pucciniomycetes</taxon>
        <taxon>Pucciniales</taxon>
        <taxon>Phakopsoraceae</taxon>
        <taxon>Phakopsora</taxon>
    </lineage>
</organism>
<sequence length="548" mass="63462">MSHHAHNHRKRKRSDEKNSIGSVEMIRTKSAKTIQTIHQGTESESNETDLNRSQMDVRRGMVLTKGNSTSVSSSTSSSDHRSVSSKPNPNDSNRTSSPSTSFQPDIDPILITRQSIKNLNQSLPCLSIKCLVGLVGLTQSEILSSRYISTTQLNALCKNFGLKFSSGKFNELERARIEELSEEYCKRHGLSRQELSELIMSKRGDPKNSQNNLNCSSAAFSSLRRIELATEIARELRGRPLISVWHHLKRLYNPKSRMGRWKDDDDQDLLKLHNENGGSWTLISQGIGRSATDCRDRWRDFVSLRGKRRSGHWSSQEEMTLINILEKAINQDFSKPLREGKIFKCDGLWNWASKQMGGRRSRIQCREKGIHLIETRLNWNRTDDSKKFVFSRQNDKQVVWRNRDTLILAQQLMKQYGIIKAQKGLRSEKEDLEIFEDLNFADLLFKGWDGFHPDFLNLRWKKLKRKTRKSYFKNIKKKEGCKKDKVKSSEAVEKEKEGEDEDEDVRGTVEAVESNDDKNSLSTFKVLNIIINRWKRQDESRLNRISRW</sequence>
<evidence type="ECO:0000256" key="4">
    <source>
        <dbReference type="SAM" id="MobiDB-lite"/>
    </source>
</evidence>
<evidence type="ECO:0000256" key="1">
    <source>
        <dbReference type="ARBA" id="ARBA00004123"/>
    </source>
</evidence>
<dbReference type="Pfam" id="PF13921">
    <property type="entry name" value="Myb_DNA-bind_6"/>
    <property type="match status" value="1"/>
</dbReference>
<feature type="compositionally biased region" description="Basic residues" evidence="4">
    <location>
        <begin position="1"/>
        <end position="12"/>
    </location>
</feature>
<dbReference type="InterPro" id="IPR001005">
    <property type="entry name" value="SANT/Myb"/>
</dbReference>
<dbReference type="PROSITE" id="PS50090">
    <property type="entry name" value="MYB_LIKE"/>
    <property type="match status" value="2"/>
</dbReference>
<dbReference type="PANTHER" id="PTHR46380:SF2">
    <property type="entry name" value="CYCLIN-D-BINDING MYB-LIKE TRANSCRIPTION FACTOR 1"/>
    <property type="match status" value="1"/>
</dbReference>
<dbReference type="PANTHER" id="PTHR46380">
    <property type="entry name" value="CYCLIN-D-BINDING MYB-LIKE TRANSCRIPTION FACTOR 1"/>
    <property type="match status" value="1"/>
</dbReference>
<feature type="region of interest" description="Disordered" evidence="4">
    <location>
        <begin position="487"/>
        <end position="517"/>
    </location>
</feature>
<gene>
    <name evidence="7" type="ORF">PPACK8108_LOCUS210</name>
</gene>
<feature type="compositionally biased region" description="Low complexity" evidence="4">
    <location>
        <begin position="68"/>
        <end position="77"/>
    </location>
</feature>
<evidence type="ECO:0000313" key="7">
    <source>
        <dbReference type="EMBL" id="CAH7665916.1"/>
    </source>
</evidence>
<reference evidence="7" key="1">
    <citation type="submission" date="2022-06" db="EMBL/GenBank/DDBJ databases">
        <authorList>
            <consortium name="SYNGENTA / RWTH Aachen University"/>
        </authorList>
    </citation>
    <scope>NUCLEOTIDE SEQUENCE</scope>
</reference>
<evidence type="ECO:0000256" key="3">
    <source>
        <dbReference type="ARBA" id="ARBA00023242"/>
    </source>
</evidence>
<dbReference type="SUPFAM" id="SSF46689">
    <property type="entry name" value="Homeodomain-like"/>
    <property type="match status" value="1"/>
</dbReference>